<keyword evidence="1" id="KW-1185">Reference proteome</keyword>
<gene>
    <name evidence="2" type="primary">LOC112683649</name>
</gene>
<reference evidence="2" key="1">
    <citation type="submission" date="2025-08" db="UniProtKB">
        <authorList>
            <consortium name="RefSeq"/>
        </authorList>
    </citation>
    <scope>IDENTIFICATION</scope>
    <source>
        <tissue evidence="2">Whole body</tissue>
    </source>
</reference>
<dbReference type="Proteomes" id="UP000694846">
    <property type="component" value="Unplaced"/>
</dbReference>
<dbReference type="GeneID" id="112683649"/>
<organism evidence="1 2">
    <name type="scientific">Sipha flava</name>
    <name type="common">yellow sugarcane aphid</name>
    <dbReference type="NCBI Taxonomy" id="143950"/>
    <lineage>
        <taxon>Eukaryota</taxon>
        <taxon>Metazoa</taxon>
        <taxon>Ecdysozoa</taxon>
        <taxon>Arthropoda</taxon>
        <taxon>Hexapoda</taxon>
        <taxon>Insecta</taxon>
        <taxon>Pterygota</taxon>
        <taxon>Neoptera</taxon>
        <taxon>Paraneoptera</taxon>
        <taxon>Hemiptera</taxon>
        <taxon>Sternorrhyncha</taxon>
        <taxon>Aphidomorpha</taxon>
        <taxon>Aphidoidea</taxon>
        <taxon>Aphididae</taxon>
        <taxon>Sipha</taxon>
    </lineage>
</organism>
<name>A0A8B8FI28_9HEMI</name>
<evidence type="ECO:0000313" key="2">
    <source>
        <dbReference type="RefSeq" id="XP_025410559.1"/>
    </source>
</evidence>
<evidence type="ECO:0000313" key="1">
    <source>
        <dbReference type="Proteomes" id="UP000694846"/>
    </source>
</evidence>
<protein>
    <submittedName>
        <fullName evidence="2">Uncharacterized protein LOC112683649</fullName>
    </submittedName>
</protein>
<accession>A0A8B8FI28</accession>
<dbReference type="AlphaFoldDB" id="A0A8B8FI28"/>
<dbReference type="RefSeq" id="XP_025410559.1">
    <property type="nucleotide sequence ID" value="XM_025554774.1"/>
</dbReference>
<dbReference type="OrthoDB" id="10349578at2759"/>
<proteinExistence type="predicted"/>
<sequence>MKLLGVMDKFYTVSLVINQYLSTNVVKLFSTSIPVNIESIKTESLYFNKILFLHHPHLPIKNILVIKFPTRVHLEKIMLLGCMKKLFRKFKISLEMALFGLE</sequence>